<dbReference type="Gene3D" id="3.40.50.1010">
    <property type="entry name" value="5'-nuclease"/>
    <property type="match status" value="1"/>
</dbReference>
<sequence>MIPPRRWVVDTNALISRLLLPTSVSAHAVQKALSSGDLIVSDATLQELADVLGRPKFNKYLSPEERREFFQLLSRVAIRIEVLRPIKACRDPKDDKFLELAINGRADAIITGDEDLLVLHPFLGIPILSPKSFLDQM</sequence>
<dbReference type="InParanoid" id="A0A146GBP6"/>
<dbReference type="SUPFAM" id="SSF88723">
    <property type="entry name" value="PIN domain-like"/>
    <property type="match status" value="1"/>
</dbReference>
<name>A0A146GBP6_TERSA</name>
<feature type="domain" description="PIN" evidence="1">
    <location>
        <begin position="5"/>
        <end position="118"/>
    </location>
</feature>
<accession>A0A146GBP6</accession>
<dbReference type="STRING" id="690879.TSACC_23225"/>
<dbReference type="EMBL" id="BDCO01000002">
    <property type="protein sequence ID" value="GAT34791.1"/>
    <property type="molecule type" value="Genomic_DNA"/>
</dbReference>
<gene>
    <name evidence="2" type="ORF">TSACC_23225</name>
</gene>
<dbReference type="Proteomes" id="UP000076023">
    <property type="component" value="Unassembled WGS sequence"/>
</dbReference>
<dbReference type="OrthoDB" id="5243920at2"/>
<dbReference type="PANTHER" id="PTHR34610">
    <property type="entry name" value="SSL7007 PROTEIN"/>
    <property type="match status" value="1"/>
</dbReference>
<dbReference type="InterPro" id="IPR029060">
    <property type="entry name" value="PIN-like_dom_sf"/>
</dbReference>
<protein>
    <submittedName>
        <fullName evidence="2">Putative toxin-antitoxin system toxin component, PIN family</fullName>
    </submittedName>
</protein>
<dbReference type="InterPro" id="IPR002850">
    <property type="entry name" value="PIN_toxin-like"/>
</dbReference>
<dbReference type="SMART" id="SM00670">
    <property type="entry name" value="PINc"/>
    <property type="match status" value="1"/>
</dbReference>
<reference evidence="3" key="1">
    <citation type="journal article" date="2017" name="Genome Announc.">
        <title>Draft Genome Sequence of Terrimicrobium sacchariphilum NM-5T, a Facultative Anaerobic Soil Bacterium of the Class Spartobacteria.</title>
        <authorList>
            <person name="Qiu Y.L."/>
            <person name="Tourlousse D.M."/>
            <person name="Matsuura N."/>
            <person name="Ohashi A."/>
            <person name="Sekiguchi Y."/>
        </authorList>
    </citation>
    <scope>NUCLEOTIDE SEQUENCE [LARGE SCALE GENOMIC DNA]</scope>
    <source>
        <strain evidence="3">NM-5</strain>
    </source>
</reference>
<comment type="caution">
    <text evidence="2">The sequence shown here is derived from an EMBL/GenBank/DDBJ whole genome shotgun (WGS) entry which is preliminary data.</text>
</comment>
<keyword evidence="3" id="KW-1185">Reference proteome</keyword>
<dbReference type="NCBIfam" id="TIGR00305">
    <property type="entry name" value="putative toxin-antitoxin system toxin component, PIN family"/>
    <property type="match status" value="1"/>
</dbReference>
<evidence type="ECO:0000313" key="2">
    <source>
        <dbReference type="EMBL" id="GAT34791.1"/>
    </source>
</evidence>
<dbReference type="PANTHER" id="PTHR34610:SF3">
    <property type="entry name" value="SSL7007 PROTEIN"/>
    <property type="match status" value="1"/>
</dbReference>
<evidence type="ECO:0000259" key="1">
    <source>
        <dbReference type="SMART" id="SM00670"/>
    </source>
</evidence>
<proteinExistence type="predicted"/>
<dbReference type="InterPro" id="IPR002716">
    <property type="entry name" value="PIN_dom"/>
</dbReference>
<dbReference type="Pfam" id="PF13470">
    <property type="entry name" value="PIN_3"/>
    <property type="match status" value="1"/>
</dbReference>
<evidence type="ECO:0000313" key="3">
    <source>
        <dbReference type="Proteomes" id="UP000076023"/>
    </source>
</evidence>
<organism evidence="2 3">
    <name type="scientific">Terrimicrobium sacchariphilum</name>
    <dbReference type="NCBI Taxonomy" id="690879"/>
    <lineage>
        <taxon>Bacteria</taxon>
        <taxon>Pseudomonadati</taxon>
        <taxon>Verrucomicrobiota</taxon>
        <taxon>Terrimicrobiia</taxon>
        <taxon>Terrimicrobiales</taxon>
        <taxon>Terrimicrobiaceae</taxon>
        <taxon>Terrimicrobium</taxon>
    </lineage>
</organism>
<dbReference type="AlphaFoldDB" id="A0A146GBP6"/>
<dbReference type="RefSeq" id="WP_075080393.1">
    <property type="nucleotide sequence ID" value="NZ_BDCO01000002.1"/>
</dbReference>